<feature type="domain" description="Transposase IS116/IS110/IS902 C-terminal" evidence="1">
    <location>
        <begin position="45"/>
        <end position="121"/>
    </location>
</feature>
<dbReference type="Proteomes" id="UP000622362">
    <property type="component" value="Unassembled WGS sequence"/>
</dbReference>
<comment type="caution">
    <text evidence="2">The sequence shown here is derived from an EMBL/GenBank/DDBJ whole genome shotgun (WGS) entry which is preliminary data.</text>
</comment>
<dbReference type="PANTHER" id="PTHR33055">
    <property type="entry name" value="TRANSPOSASE FOR INSERTION SEQUENCE ELEMENT IS1111A"/>
    <property type="match status" value="1"/>
</dbReference>
<protein>
    <submittedName>
        <fullName evidence="2">IS110-like element ISSep2 family transposase</fullName>
    </submittedName>
</protein>
<dbReference type="Pfam" id="PF02371">
    <property type="entry name" value="Transposase_20"/>
    <property type="match status" value="1"/>
</dbReference>
<sequence length="143" mass="16886">PNVDRHSFLVEKLRLLIQQLKQSIHHLKQLDDAMIQLAQQLDYFENIHSIPGIGKLSTAMIIGEIGDIKRFKSNKQLNAFVGIDIKRYQSGHTHCRDTINKRGNKKARKLLFWVIMNIIRGQHHYDNHVVDYYYKLRKQPNEK</sequence>
<dbReference type="AlphaFoldDB" id="A0A8I0WBN8"/>
<dbReference type="GO" id="GO:0003677">
    <property type="term" value="F:DNA binding"/>
    <property type="evidence" value="ECO:0007669"/>
    <property type="project" value="InterPro"/>
</dbReference>
<evidence type="ECO:0000313" key="3">
    <source>
        <dbReference type="Proteomes" id="UP000622362"/>
    </source>
</evidence>
<dbReference type="GO" id="GO:0004803">
    <property type="term" value="F:transposase activity"/>
    <property type="evidence" value="ECO:0007669"/>
    <property type="project" value="InterPro"/>
</dbReference>
<dbReference type="GO" id="GO:0006313">
    <property type="term" value="P:DNA transposition"/>
    <property type="evidence" value="ECO:0007669"/>
    <property type="project" value="InterPro"/>
</dbReference>
<evidence type="ECO:0000259" key="1">
    <source>
        <dbReference type="Pfam" id="PF02371"/>
    </source>
</evidence>
<accession>A0A8I0WBN8</accession>
<dbReference type="RefSeq" id="WP_330163812.1">
    <property type="nucleotide sequence ID" value="NZ_JADPYN010000136.1"/>
</dbReference>
<dbReference type="PANTHER" id="PTHR33055:SF13">
    <property type="entry name" value="TRANSPOSASE"/>
    <property type="match status" value="1"/>
</dbReference>
<feature type="non-terminal residue" evidence="2">
    <location>
        <position position="143"/>
    </location>
</feature>
<dbReference type="InterPro" id="IPR003346">
    <property type="entry name" value="Transposase_20"/>
</dbReference>
<feature type="non-terminal residue" evidence="2">
    <location>
        <position position="1"/>
    </location>
</feature>
<organism evidence="2 3">
    <name type="scientific">Staphylococcus epidermidis</name>
    <dbReference type="NCBI Taxonomy" id="1282"/>
    <lineage>
        <taxon>Bacteria</taxon>
        <taxon>Bacillati</taxon>
        <taxon>Bacillota</taxon>
        <taxon>Bacilli</taxon>
        <taxon>Bacillales</taxon>
        <taxon>Staphylococcaceae</taxon>
        <taxon>Staphylococcus</taxon>
    </lineage>
</organism>
<proteinExistence type="predicted"/>
<dbReference type="EMBL" id="JADPYN010000136">
    <property type="protein sequence ID" value="MBF9305175.1"/>
    <property type="molecule type" value="Genomic_DNA"/>
</dbReference>
<dbReference type="InterPro" id="IPR047650">
    <property type="entry name" value="Transpos_IS110"/>
</dbReference>
<gene>
    <name evidence="2" type="ORF">I3V53_14160</name>
</gene>
<reference evidence="2" key="1">
    <citation type="submission" date="2020-11" db="EMBL/GenBank/DDBJ databases">
        <title>Molecular epidemiology and genomic profiles of multidrug-resistant bacteria collected from clinical sources in South Africa.</title>
        <authorList>
            <person name="Asante J."/>
            <person name="Amoako D.G."/>
        </authorList>
    </citation>
    <scope>NUCLEOTIDE SEQUENCE</scope>
    <source>
        <strain evidence="2">C68</strain>
    </source>
</reference>
<evidence type="ECO:0000313" key="2">
    <source>
        <dbReference type="EMBL" id="MBF9305175.1"/>
    </source>
</evidence>
<name>A0A8I0WBN8_STAEP</name>